<feature type="region of interest" description="Disordered" evidence="4">
    <location>
        <begin position="399"/>
        <end position="419"/>
    </location>
</feature>
<dbReference type="Gene3D" id="3.10.10.10">
    <property type="entry name" value="HIV Type 1 Reverse Transcriptase, subunit A, domain 1"/>
    <property type="match status" value="1"/>
</dbReference>
<evidence type="ECO:0000256" key="2">
    <source>
        <dbReference type="ARBA" id="ARBA00012180"/>
    </source>
</evidence>
<evidence type="ECO:0000256" key="3">
    <source>
        <dbReference type="PROSITE-ProRule" id="PRU00023"/>
    </source>
</evidence>
<dbReference type="InterPro" id="IPR000477">
    <property type="entry name" value="RT_dom"/>
</dbReference>
<evidence type="ECO:0000256" key="4">
    <source>
        <dbReference type="SAM" id="MobiDB-lite"/>
    </source>
</evidence>
<feature type="region of interest" description="Disordered" evidence="4">
    <location>
        <begin position="136"/>
        <end position="192"/>
    </location>
</feature>
<name>A0ABN9LVT1_9NEOB</name>
<evidence type="ECO:0000256" key="1">
    <source>
        <dbReference type="ARBA" id="ARBA00010879"/>
    </source>
</evidence>
<dbReference type="PANTHER" id="PTHR33066">
    <property type="entry name" value="INTEGRASE_SAM-LIKE_N DOMAIN-CONTAINING PROTEIN"/>
    <property type="match status" value="1"/>
</dbReference>
<accession>A0ABN9LVT1</accession>
<protein>
    <recommendedName>
        <fullName evidence="2">ribonuclease H</fullName>
        <ecNumber evidence="2">3.1.26.4</ecNumber>
    </recommendedName>
</protein>
<dbReference type="PROSITE" id="PS50088">
    <property type="entry name" value="ANK_REPEAT"/>
    <property type="match status" value="1"/>
</dbReference>
<evidence type="ECO:0000313" key="7">
    <source>
        <dbReference type="Proteomes" id="UP001176940"/>
    </source>
</evidence>
<feature type="domain" description="Reverse transcriptase" evidence="5">
    <location>
        <begin position="1"/>
        <end position="143"/>
    </location>
</feature>
<dbReference type="PROSITE" id="PS50878">
    <property type="entry name" value="RT_POL"/>
    <property type="match status" value="1"/>
</dbReference>
<dbReference type="Gene3D" id="1.10.443.10">
    <property type="entry name" value="Intergrase catalytic core"/>
    <property type="match status" value="1"/>
</dbReference>
<dbReference type="Proteomes" id="UP001176940">
    <property type="component" value="Unassembled WGS sequence"/>
</dbReference>
<dbReference type="InterPro" id="IPR002110">
    <property type="entry name" value="Ankyrin_rpt"/>
</dbReference>
<dbReference type="Gene3D" id="3.30.70.270">
    <property type="match status" value="1"/>
</dbReference>
<dbReference type="CDD" id="cd03714">
    <property type="entry name" value="RT_DIRS1"/>
    <property type="match status" value="1"/>
</dbReference>
<dbReference type="InterPro" id="IPR036770">
    <property type="entry name" value="Ankyrin_rpt-contain_sf"/>
</dbReference>
<sequence length="826" mass="89568">MESLRSVIAAMEPGEFLCSVDIQDAYLHVPICVQHQRFLRFAIEDNHYQFTALPFGLASAPRVFTKIMAAVMALLSRGILIIPYLDDLLIKGSSRSDCSESPGLSGHPDPSRLDYQPGQVLPNSVPMTVLPGHGVRHELGSGLSPKGQVLSSPQGGPSSQTPSSPVASVLHGSPGEDGGLHGGCTLHPVPHPPSPAIPPIHLEQVRQSLTWWTLSSSLLRGRTFLPLQWQVISTDASLLGWGAVFRHHTAQGHWTTQEALLPINLLEIRAIFLALLHWQSLLTGLPVRIQSENATGVAYLNHQGGTRSGQVMAETAKILRYAECHVLAISAVHIPRVENWAADFLRCQGLAAGEWSLHPAVFDQICLRWGTPDVDLMASRMNHKVPQFVARSRDPLAVGHDALGGKEDQVRRESGHTDSAELAKTSVVRRARKHAHGYSLETPGPARPPLAVASLPPEFSVAEFNGEAAVLKDSGLSPPGHTDHDQSQKAGIFSIRSFLDQSVPEFLPMVVSAFHINEDIVLPSFCPSPAHPLEKSLHKLDVVRAYRVYLSRTAPFRQSDSLLVVSEGCRKGLQASKSTISRWIRSAISESYCVHEACPPPGVRAHSTRAVGASWAVRHQASALQVCKATTWSSLHTFMSVSLLAAAAAYTHGCSVSPNEGSKKEILRKFLTAKRASFACRKQLRFQLILQTPVTCDPCLLHVVGMDFSEAYTDRCSTVGHAARSADIKSLRKLIKKGRSVDVPDNRGWMPIHEAAFADAAPCLQLLINSAPSRAYVKSKTFEGESALHLAAKRGSVGCSQILLQAGADPNDLTNDVTTPLFLGEI</sequence>
<feature type="region of interest" description="Disordered" evidence="4">
    <location>
        <begin position="96"/>
        <end position="118"/>
    </location>
</feature>
<dbReference type="SMART" id="SM00248">
    <property type="entry name" value="ANK"/>
    <property type="match status" value="3"/>
</dbReference>
<dbReference type="InterPro" id="IPR043502">
    <property type="entry name" value="DNA/RNA_pol_sf"/>
</dbReference>
<dbReference type="InterPro" id="IPR013762">
    <property type="entry name" value="Integrase-like_cat_sf"/>
</dbReference>
<comment type="similarity">
    <text evidence="1">Belongs to the beta type-B retroviral polymerase family. HERV class-II K(HML-2) pol subfamily.</text>
</comment>
<feature type="repeat" description="ANK" evidence="3">
    <location>
        <begin position="783"/>
        <end position="815"/>
    </location>
</feature>
<organism evidence="6 7">
    <name type="scientific">Ranitomeya imitator</name>
    <name type="common">mimic poison frog</name>
    <dbReference type="NCBI Taxonomy" id="111125"/>
    <lineage>
        <taxon>Eukaryota</taxon>
        <taxon>Metazoa</taxon>
        <taxon>Chordata</taxon>
        <taxon>Craniata</taxon>
        <taxon>Vertebrata</taxon>
        <taxon>Euteleostomi</taxon>
        <taxon>Amphibia</taxon>
        <taxon>Batrachia</taxon>
        <taxon>Anura</taxon>
        <taxon>Neobatrachia</taxon>
        <taxon>Hyloidea</taxon>
        <taxon>Dendrobatidae</taxon>
        <taxon>Dendrobatinae</taxon>
        <taxon>Ranitomeya</taxon>
    </lineage>
</organism>
<evidence type="ECO:0000259" key="5">
    <source>
        <dbReference type="PROSITE" id="PS50878"/>
    </source>
</evidence>
<dbReference type="SUPFAM" id="SSF48403">
    <property type="entry name" value="Ankyrin repeat"/>
    <property type="match status" value="1"/>
</dbReference>
<gene>
    <name evidence="6" type="ORF">RIMI_LOCUS13383780</name>
</gene>
<dbReference type="PANTHER" id="PTHR33066:SF2">
    <property type="entry name" value="FILAGGRIN-2-LIKE"/>
    <property type="match status" value="1"/>
</dbReference>
<dbReference type="InterPro" id="IPR043128">
    <property type="entry name" value="Rev_trsase/Diguanyl_cyclase"/>
</dbReference>
<dbReference type="PROSITE" id="PS00843">
    <property type="entry name" value="DALA_DALA_LIGASE_1"/>
    <property type="match status" value="1"/>
</dbReference>
<proteinExistence type="inferred from homology"/>
<feature type="compositionally biased region" description="Basic and acidic residues" evidence="4">
    <location>
        <begin position="403"/>
        <end position="419"/>
    </location>
</feature>
<feature type="compositionally biased region" description="Low complexity" evidence="4">
    <location>
        <begin position="151"/>
        <end position="165"/>
    </location>
</feature>
<dbReference type="EC" id="3.1.26.4" evidence="2"/>
<dbReference type="EMBL" id="CAUEEQ010033073">
    <property type="protein sequence ID" value="CAJ0951244.1"/>
    <property type="molecule type" value="Genomic_DNA"/>
</dbReference>
<dbReference type="CDD" id="cd09275">
    <property type="entry name" value="RNase_HI_RT_DIRS1"/>
    <property type="match status" value="1"/>
</dbReference>
<dbReference type="Gene3D" id="1.25.40.20">
    <property type="entry name" value="Ankyrin repeat-containing domain"/>
    <property type="match status" value="1"/>
</dbReference>
<keyword evidence="7" id="KW-1185">Reference proteome</keyword>
<evidence type="ECO:0000313" key="6">
    <source>
        <dbReference type="EMBL" id="CAJ0951244.1"/>
    </source>
</evidence>
<dbReference type="Pfam" id="PF00078">
    <property type="entry name" value="RVT_1"/>
    <property type="match status" value="1"/>
</dbReference>
<dbReference type="Pfam" id="PF12796">
    <property type="entry name" value="Ank_2"/>
    <property type="match status" value="1"/>
</dbReference>
<dbReference type="SUPFAM" id="SSF56672">
    <property type="entry name" value="DNA/RNA polymerases"/>
    <property type="match status" value="1"/>
</dbReference>
<comment type="caution">
    <text evidence="6">The sequence shown here is derived from an EMBL/GenBank/DDBJ whole genome shotgun (WGS) entry which is preliminary data.</text>
</comment>
<dbReference type="PROSITE" id="PS50297">
    <property type="entry name" value="ANK_REP_REGION"/>
    <property type="match status" value="1"/>
</dbReference>
<keyword evidence="3" id="KW-0040">ANK repeat</keyword>
<reference evidence="6" key="1">
    <citation type="submission" date="2023-07" db="EMBL/GenBank/DDBJ databases">
        <authorList>
            <person name="Stuckert A."/>
        </authorList>
    </citation>
    <scope>NUCLEOTIDE SEQUENCE</scope>
</reference>
<dbReference type="InterPro" id="IPR000291">
    <property type="entry name" value="D-Ala_lig_Van_CS"/>
</dbReference>